<feature type="binding site" evidence="9">
    <location>
        <position position="175"/>
    </location>
    <ligand>
        <name>Ca(2+)</name>
        <dbReference type="ChEBI" id="CHEBI:29108"/>
        <label>3</label>
    </ligand>
</feature>
<dbReference type="GO" id="GO:0030574">
    <property type="term" value="P:collagen catabolic process"/>
    <property type="evidence" value="ECO:0007669"/>
    <property type="project" value="TreeGrafter"/>
</dbReference>
<comment type="cofactor">
    <cofactor evidence="9">
        <name>Ca(2+)</name>
        <dbReference type="ChEBI" id="CHEBI:29108"/>
    </cofactor>
    <text evidence="9">Can bind about 5 Ca(2+) ions per subunit.</text>
</comment>
<evidence type="ECO:0000256" key="1">
    <source>
        <dbReference type="ARBA" id="ARBA00010370"/>
    </source>
</evidence>
<dbReference type="Pfam" id="PF00413">
    <property type="entry name" value="Peptidase_M10"/>
    <property type="match status" value="1"/>
</dbReference>
<dbReference type="KEGG" id="pbar:105427152"/>
<feature type="binding site" evidence="9">
    <location>
        <position position="142"/>
    </location>
    <ligand>
        <name>Zn(2+)</name>
        <dbReference type="ChEBI" id="CHEBI:29105"/>
        <label>1</label>
    </ligand>
</feature>
<evidence type="ECO:0000313" key="13">
    <source>
        <dbReference type="RefSeq" id="XP_011637074.1"/>
    </source>
</evidence>
<feature type="domain" description="Peptidase M10 metallopeptidase" evidence="11">
    <location>
        <begin position="91"/>
        <end position="210"/>
    </location>
</feature>
<evidence type="ECO:0000256" key="8">
    <source>
        <dbReference type="PIRSR" id="PIRSR621190-1"/>
    </source>
</evidence>
<feature type="active site" evidence="8">
    <location>
        <position position="198"/>
    </location>
</feature>
<feature type="binding site" evidence="9">
    <location>
        <position position="207"/>
    </location>
    <ligand>
        <name>Zn(2+)</name>
        <dbReference type="ChEBI" id="CHEBI:29105"/>
        <label>2</label>
        <note>catalytic</note>
    </ligand>
</feature>
<dbReference type="Proteomes" id="UP000504615">
    <property type="component" value="Unplaced"/>
</dbReference>
<dbReference type="GO" id="GO:0030198">
    <property type="term" value="P:extracellular matrix organization"/>
    <property type="evidence" value="ECO:0007669"/>
    <property type="project" value="TreeGrafter"/>
</dbReference>
<keyword evidence="3 9" id="KW-0479">Metal-binding</keyword>
<keyword evidence="12" id="KW-1185">Reference proteome</keyword>
<feature type="binding site" evidence="9">
    <location>
        <position position="175"/>
    </location>
    <ligand>
        <name>Ca(2+)</name>
        <dbReference type="ChEBI" id="CHEBI:29108"/>
        <label>1</label>
    </ligand>
</feature>
<feature type="binding site" evidence="9">
    <location>
        <position position="158"/>
    </location>
    <ligand>
        <name>Zn(2+)</name>
        <dbReference type="ChEBI" id="CHEBI:29105"/>
        <label>1</label>
    </ligand>
</feature>
<sequence length="212" mass="23401">MTPARGIAVVACAIAVIAAIRDSAADSDLADSDEEAIRFLQNYGYLDGDNVQTISDNATLALRHAIAFPGVLSQVSEEMGEDAPRLERFHLASESVLRVTEVAFEMWATNSSLTFERDSMNPDIVLSFRKGFHTFVDFRHRDSRICPLLDGPGNILAHAFLPSSKMSEVHVDNAEKWHIELTANPNDTIHLLHTLTHEIGHALGLHHSPQKI</sequence>
<feature type="binding site" evidence="9">
    <location>
        <position position="140"/>
    </location>
    <ligand>
        <name>Zn(2+)</name>
        <dbReference type="ChEBI" id="CHEBI:29105"/>
        <label>1</label>
    </ligand>
</feature>
<dbReference type="GeneID" id="105427152"/>
<feature type="binding site" evidence="9">
    <location>
        <position position="150"/>
    </location>
    <ligand>
        <name>Ca(2+)</name>
        <dbReference type="ChEBI" id="CHEBI:29108"/>
        <label>3</label>
    </ligand>
</feature>
<accession>A0A6I9W662</accession>
<evidence type="ECO:0000256" key="3">
    <source>
        <dbReference type="ARBA" id="ARBA00022723"/>
    </source>
</evidence>
<name>A0A6I9W662_9HYME</name>
<dbReference type="GO" id="GO:0008270">
    <property type="term" value="F:zinc ion binding"/>
    <property type="evidence" value="ECO:0007669"/>
    <property type="project" value="InterPro"/>
</dbReference>
<keyword evidence="6 9" id="KW-0862">Zinc</keyword>
<dbReference type="GO" id="GO:0004222">
    <property type="term" value="F:metalloendopeptidase activity"/>
    <property type="evidence" value="ECO:0007669"/>
    <property type="project" value="InterPro"/>
</dbReference>
<feature type="binding site" evidence="9">
    <location>
        <position position="172"/>
    </location>
    <ligand>
        <name>Ca(2+)</name>
        <dbReference type="ChEBI" id="CHEBI:29108"/>
        <label>3</label>
    </ligand>
</feature>
<dbReference type="AlphaFoldDB" id="A0A6I9W662"/>
<dbReference type="GO" id="GO:0031012">
    <property type="term" value="C:extracellular matrix"/>
    <property type="evidence" value="ECO:0007669"/>
    <property type="project" value="InterPro"/>
</dbReference>
<dbReference type="RefSeq" id="XP_011637074.1">
    <property type="nucleotide sequence ID" value="XM_011638772.1"/>
</dbReference>
<evidence type="ECO:0000256" key="9">
    <source>
        <dbReference type="PIRSR" id="PIRSR621190-2"/>
    </source>
</evidence>
<dbReference type="PANTHER" id="PTHR10201:SF291">
    <property type="entry name" value="MATRIX METALLOPROTEINASE 1, ISOFORM C-RELATED"/>
    <property type="match status" value="1"/>
</dbReference>
<dbReference type="InterPro" id="IPR021190">
    <property type="entry name" value="Pept_M10A"/>
</dbReference>
<evidence type="ECO:0000256" key="6">
    <source>
        <dbReference type="ARBA" id="ARBA00022833"/>
    </source>
</evidence>
<dbReference type="Gene3D" id="3.40.390.10">
    <property type="entry name" value="Collagenase (Catalytic Domain)"/>
    <property type="match status" value="1"/>
</dbReference>
<reference evidence="13" key="1">
    <citation type="submission" date="2025-08" db="UniProtKB">
        <authorList>
            <consortium name="RefSeq"/>
        </authorList>
    </citation>
    <scope>IDENTIFICATION</scope>
</reference>
<dbReference type="InterPro" id="IPR001818">
    <property type="entry name" value="Pept_M10_metallopeptidase"/>
</dbReference>
<protein>
    <submittedName>
        <fullName evidence="13">Matrix metalloproteinase-28-like</fullName>
    </submittedName>
</protein>
<keyword evidence="5" id="KW-0378">Hydrolase</keyword>
<evidence type="ECO:0000256" key="10">
    <source>
        <dbReference type="SAM" id="SignalP"/>
    </source>
</evidence>
<feature type="binding site" evidence="9">
    <location>
        <position position="201"/>
    </location>
    <ligand>
        <name>Zn(2+)</name>
        <dbReference type="ChEBI" id="CHEBI:29105"/>
        <label>2</label>
        <note>catalytic</note>
    </ligand>
</feature>
<keyword evidence="4 10" id="KW-0732">Signal</keyword>
<proteinExistence type="inferred from homology"/>
<feature type="binding site" evidence="9">
    <location>
        <position position="123"/>
    </location>
    <ligand>
        <name>Ca(2+)</name>
        <dbReference type="ChEBI" id="CHEBI:29108"/>
        <label>2</label>
    </ligand>
</feature>
<keyword evidence="9" id="KW-0106">Calcium</keyword>
<keyword evidence="7" id="KW-0482">Metalloprotease</keyword>
<dbReference type="GO" id="GO:0006508">
    <property type="term" value="P:proteolysis"/>
    <property type="evidence" value="ECO:0007669"/>
    <property type="project" value="UniProtKB-KW"/>
</dbReference>
<evidence type="ECO:0000259" key="11">
    <source>
        <dbReference type="Pfam" id="PF00413"/>
    </source>
</evidence>
<feature type="binding site" evidence="9">
    <location>
        <position position="170"/>
    </location>
    <ligand>
        <name>Zn(2+)</name>
        <dbReference type="ChEBI" id="CHEBI:29105"/>
        <label>1</label>
    </ligand>
</feature>
<evidence type="ECO:0000256" key="4">
    <source>
        <dbReference type="ARBA" id="ARBA00022729"/>
    </source>
</evidence>
<comment type="cofactor">
    <cofactor evidence="9">
        <name>Zn(2+)</name>
        <dbReference type="ChEBI" id="CHEBI:29105"/>
    </cofactor>
    <text evidence="9">Binds 2 Zn(2+) ions per subunit.</text>
</comment>
<feature type="chain" id="PRO_5026971425" evidence="10">
    <location>
        <begin position="20"/>
        <end position="212"/>
    </location>
</feature>
<evidence type="ECO:0000256" key="5">
    <source>
        <dbReference type="ARBA" id="ARBA00022801"/>
    </source>
</evidence>
<evidence type="ECO:0000313" key="12">
    <source>
        <dbReference type="Proteomes" id="UP000504615"/>
    </source>
</evidence>
<comment type="similarity">
    <text evidence="1">Belongs to the peptidase M10A family.</text>
</comment>
<evidence type="ECO:0000256" key="2">
    <source>
        <dbReference type="ARBA" id="ARBA00022670"/>
    </source>
</evidence>
<dbReference type="InterPro" id="IPR024079">
    <property type="entry name" value="MetalloPept_cat_dom_sf"/>
</dbReference>
<dbReference type="SUPFAM" id="SSF55486">
    <property type="entry name" value="Metalloproteases ('zincins'), catalytic domain"/>
    <property type="match status" value="1"/>
</dbReference>
<evidence type="ECO:0000256" key="7">
    <source>
        <dbReference type="ARBA" id="ARBA00023049"/>
    </source>
</evidence>
<feature type="binding site" evidence="9">
    <location>
        <position position="151"/>
    </location>
    <ligand>
        <name>Ca(2+)</name>
        <dbReference type="ChEBI" id="CHEBI:29108"/>
        <label>3</label>
    </ligand>
</feature>
<feature type="binding site" evidence="9">
    <location>
        <position position="197"/>
    </location>
    <ligand>
        <name>Zn(2+)</name>
        <dbReference type="ChEBI" id="CHEBI:29105"/>
        <label>2</label>
        <note>catalytic</note>
    </ligand>
</feature>
<gene>
    <name evidence="13" type="primary">LOC105427152</name>
</gene>
<organism evidence="12 13">
    <name type="scientific">Pogonomyrmex barbatus</name>
    <name type="common">red harvester ant</name>
    <dbReference type="NCBI Taxonomy" id="144034"/>
    <lineage>
        <taxon>Eukaryota</taxon>
        <taxon>Metazoa</taxon>
        <taxon>Ecdysozoa</taxon>
        <taxon>Arthropoda</taxon>
        <taxon>Hexapoda</taxon>
        <taxon>Insecta</taxon>
        <taxon>Pterygota</taxon>
        <taxon>Neoptera</taxon>
        <taxon>Endopterygota</taxon>
        <taxon>Hymenoptera</taxon>
        <taxon>Apocrita</taxon>
        <taxon>Aculeata</taxon>
        <taxon>Formicoidea</taxon>
        <taxon>Formicidae</taxon>
        <taxon>Myrmicinae</taxon>
        <taxon>Pogonomyrmex</taxon>
    </lineage>
</organism>
<dbReference type="PANTHER" id="PTHR10201">
    <property type="entry name" value="MATRIX METALLOPROTEINASE"/>
    <property type="match status" value="1"/>
</dbReference>
<keyword evidence="2" id="KW-0645">Protease</keyword>
<dbReference type="OrthoDB" id="7550572at2759"/>
<feature type="signal peptide" evidence="10">
    <location>
        <begin position="1"/>
        <end position="19"/>
    </location>
</feature>
<dbReference type="PRINTS" id="PR00138">
    <property type="entry name" value="MATRIXIN"/>
</dbReference>